<dbReference type="OrthoDB" id="9449012at2759"/>
<organism evidence="2 3">
    <name type="scientific">Pseudocohnilembus persalinus</name>
    <name type="common">Ciliate</name>
    <dbReference type="NCBI Taxonomy" id="266149"/>
    <lineage>
        <taxon>Eukaryota</taxon>
        <taxon>Sar</taxon>
        <taxon>Alveolata</taxon>
        <taxon>Ciliophora</taxon>
        <taxon>Intramacronucleata</taxon>
        <taxon>Oligohymenophorea</taxon>
        <taxon>Scuticociliatia</taxon>
        <taxon>Philasterida</taxon>
        <taxon>Pseudocohnilembidae</taxon>
        <taxon>Pseudocohnilembus</taxon>
    </lineage>
</organism>
<keyword evidence="3" id="KW-1185">Reference proteome</keyword>
<gene>
    <name evidence="2" type="ORF">PPERSA_11940</name>
</gene>
<feature type="coiled-coil region" evidence="1">
    <location>
        <begin position="452"/>
        <end position="486"/>
    </location>
</feature>
<evidence type="ECO:0000313" key="2">
    <source>
        <dbReference type="EMBL" id="KRX02600.1"/>
    </source>
</evidence>
<dbReference type="PANTHER" id="PTHR12957:SF2">
    <property type="entry name" value="INTEGRATOR COMPLEX SUBUNIT 6"/>
    <property type="match status" value="1"/>
</dbReference>
<dbReference type="GO" id="GO:0034472">
    <property type="term" value="P:snRNA 3'-end processing"/>
    <property type="evidence" value="ECO:0007669"/>
    <property type="project" value="TreeGrafter"/>
</dbReference>
<reference evidence="2 3" key="1">
    <citation type="journal article" date="2015" name="Sci. Rep.">
        <title>Genome of the facultative scuticociliatosis pathogen Pseudocohnilembus persalinus provides insight into its virulence through horizontal gene transfer.</title>
        <authorList>
            <person name="Xiong J."/>
            <person name="Wang G."/>
            <person name="Cheng J."/>
            <person name="Tian M."/>
            <person name="Pan X."/>
            <person name="Warren A."/>
            <person name="Jiang C."/>
            <person name="Yuan D."/>
            <person name="Miao W."/>
        </authorList>
    </citation>
    <scope>NUCLEOTIDE SEQUENCE [LARGE SCALE GENOMIC DNA]</scope>
    <source>
        <strain evidence="2">36N120E</strain>
    </source>
</reference>
<dbReference type="PANTHER" id="PTHR12957">
    <property type="entry name" value="DEAD/H BOX POLYPEPTIDE 26/DICE1-RELATED"/>
    <property type="match status" value="1"/>
</dbReference>
<dbReference type="InterPro" id="IPR051113">
    <property type="entry name" value="Integrator_subunit6"/>
</dbReference>
<protein>
    <submittedName>
        <fullName evidence="2">Uncharacterized protein</fullName>
    </submittedName>
</protein>
<dbReference type="InParanoid" id="A0A0V0QKH4"/>
<dbReference type="Proteomes" id="UP000054937">
    <property type="component" value="Unassembled WGS sequence"/>
</dbReference>
<evidence type="ECO:0000313" key="3">
    <source>
        <dbReference type="Proteomes" id="UP000054937"/>
    </source>
</evidence>
<dbReference type="EMBL" id="LDAU01000154">
    <property type="protein sequence ID" value="KRX02600.1"/>
    <property type="molecule type" value="Genomic_DNA"/>
</dbReference>
<accession>A0A0V0QKH4</accession>
<dbReference type="AlphaFoldDB" id="A0A0V0QKH4"/>
<evidence type="ECO:0000256" key="1">
    <source>
        <dbReference type="SAM" id="Coils"/>
    </source>
</evidence>
<keyword evidence="1" id="KW-0175">Coiled coil</keyword>
<proteinExistence type="predicted"/>
<comment type="caution">
    <text evidence="2">The sequence shown here is derived from an EMBL/GenBank/DDBJ whole genome shotgun (WGS) entry which is preliminary data.</text>
</comment>
<name>A0A0V0QKH4_PSEPJ</name>
<dbReference type="OMA" id="NTEYENQ"/>
<sequence>MGQKAYNGLSLLENSKNAIEFFIKKRQSDNNKLDIYNLFTTNQFDQQPFSDNNHEIQHFYNQLKNITTQVTTDTAFTFQQVYEFSGQYRILNGCDNVMGGRDLYKIDPYIIIFFTDNSDVFQIDFLKRLIQQSYKDQNPNTYFPQENFHLNQYQLPFQWDQNLYIFKICPQNSVDKGVVDPFYVQKNVQQQISINEEYHYISEFLNGVLCLIEKIDSLFITLELISKNIRPNLAVIFEFKRLEMNQKNQHYFQNQTIQNQQYNKLAETNLNLDQLNRKEYNNMFLKNNQVQIKMLTSINTDRDEIKGVQGDIPQERFQLESQELKDILTELIKSKYIYKEKTYFPIFSEEDIIFALLKITKSSSDQFQAEIIFYMWDVVTFDKIFDHLKKLAITKQQVISNPQICQEITQYIENFPYSYWPYMEKILKDFKQIQLINNKFQFQLQDSDRYLIHEAKQKEVLIKQQMKRQEEKKRIQLKQLHNLRQAQCCLAYSTEFDQYTQQVNRIFQTQKKIQDSNNKVFFGQKQQDITETYFDNEECLLLQDTFVKKLKIYKDIEHNEQKFNQEIINNNNNLLQTQNNQSNNNGHKYQSENQYNPIKYPQNLEEISEKINQISNKQPFRMNNPHKNHSLFIDSQNEAQPVYKMQENFHKIQLLYAPMRDPYVEEKHSNYVIEPEHLCGNPFRVIRRQKNKQFFKDEEFNEDSMIMTGSSKYKHNQQCKSISPRKLGLLNKKEKVPITNAKSLNINNQNIIDNNQRNYDQINEKENVNDETQNTDVLDEILKLSQLFKRDDYDKNYEHFSEKNYIYDEFYDQQEDYQQIIEKNEDQNQNNISTTNSNNTNSFHSQLIEEEQQQQKQKQDQKIKGNIIDNQFQKNNQQQDFYADKFFKLDEKNIEDENISEEIDENLYEKTSESEDIQEINSQTFEQQTSKKQIILFNFIKIIYQSLFKLLLCNCVYNQEGIQKKSVFFKERVNLFLK</sequence>
<dbReference type="GO" id="GO:0032039">
    <property type="term" value="C:integrator complex"/>
    <property type="evidence" value="ECO:0007669"/>
    <property type="project" value="TreeGrafter"/>
</dbReference>